<name>A0ABM8HTK3_9BACT</name>
<evidence type="ECO:0000256" key="9">
    <source>
        <dbReference type="ARBA" id="ARBA00022630"/>
    </source>
</evidence>
<feature type="active site" evidence="19">
    <location>
        <position position="293"/>
    </location>
</feature>
<dbReference type="InterPro" id="IPR016166">
    <property type="entry name" value="FAD-bd_PCMH"/>
</dbReference>
<keyword evidence="15 19" id="KW-0131">Cell cycle</keyword>
<evidence type="ECO:0000256" key="6">
    <source>
        <dbReference type="ARBA" id="ARBA00015188"/>
    </source>
</evidence>
<comment type="similarity">
    <text evidence="19">Belongs to the MurB family.</text>
</comment>
<keyword evidence="16 19" id="KW-0961">Cell wall biogenesis/degradation</keyword>
<dbReference type="HAMAP" id="MF_00037">
    <property type="entry name" value="MurB"/>
    <property type="match status" value="1"/>
</dbReference>
<dbReference type="InterPro" id="IPR003170">
    <property type="entry name" value="MurB"/>
</dbReference>
<dbReference type="Gene3D" id="3.30.43.10">
    <property type="entry name" value="Uridine Diphospho-n-acetylenolpyruvylglucosamine Reductase, domain 2"/>
    <property type="match status" value="1"/>
</dbReference>
<dbReference type="Proteomes" id="UP001319827">
    <property type="component" value="Chromosome"/>
</dbReference>
<organism evidence="21 22">
    <name type="scientific">Desulfuromonas versatilis</name>
    <dbReference type="NCBI Taxonomy" id="2802975"/>
    <lineage>
        <taxon>Bacteria</taxon>
        <taxon>Pseudomonadati</taxon>
        <taxon>Thermodesulfobacteriota</taxon>
        <taxon>Desulfuromonadia</taxon>
        <taxon>Desulfuromonadales</taxon>
        <taxon>Desulfuromonadaceae</taxon>
        <taxon>Desulfuromonas</taxon>
    </lineage>
</organism>
<evidence type="ECO:0000256" key="10">
    <source>
        <dbReference type="ARBA" id="ARBA00022827"/>
    </source>
</evidence>
<comment type="cofactor">
    <cofactor evidence="1 19">
        <name>FAD</name>
        <dbReference type="ChEBI" id="CHEBI:57692"/>
    </cofactor>
</comment>
<evidence type="ECO:0000313" key="22">
    <source>
        <dbReference type="Proteomes" id="UP001319827"/>
    </source>
</evidence>
<dbReference type="Pfam" id="PF01565">
    <property type="entry name" value="FAD_binding_4"/>
    <property type="match status" value="1"/>
</dbReference>
<keyword evidence="13 19" id="KW-0573">Peptidoglycan synthesis</keyword>
<evidence type="ECO:0000256" key="3">
    <source>
        <dbReference type="ARBA" id="ARBA00004496"/>
    </source>
</evidence>
<keyword evidence="14 19" id="KW-0560">Oxidoreductase</keyword>
<dbReference type="InterPro" id="IPR036318">
    <property type="entry name" value="FAD-bd_PCMH-like_sf"/>
</dbReference>
<comment type="pathway">
    <text evidence="4 19">Cell wall biogenesis; peptidoglycan biosynthesis.</text>
</comment>
<dbReference type="InterPro" id="IPR016169">
    <property type="entry name" value="FAD-bd_PCMH_sub2"/>
</dbReference>
<dbReference type="InterPro" id="IPR011601">
    <property type="entry name" value="MurB_C"/>
</dbReference>
<protein>
    <recommendedName>
        <fullName evidence="6 19">UDP-N-acetylenolpyruvoylglucosamine reductase</fullName>
        <ecNumber evidence="5 19">1.3.1.98</ecNumber>
    </recommendedName>
    <alternativeName>
        <fullName evidence="17 19">UDP-N-acetylmuramate dehydrogenase</fullName>
    </alternativeName>
</protein>
<comment type="catalytic activity">
    <reaction evidence="18 19">
        <text>UDP-N-acetyl-alpha-D-muramate + NADP(+) = UDP-N-acetyl-3-O-(1-carboxyvinyl)-alpha-D-glucosamine + NADPH + H(+)</text>
        <dbReference type="Rhea" id="RHEA:12248"/>
        <dbReference type="ChEBI" id="CHEBI:15378"/>
        <dbReference type="ChEBI" id="CHEBI:57783"/>
        <dbReference type="ChEBI" id="CHEBI:58349"/>
        <dbReference type="ChEBI" id="CHEBI:68483"/>
        <dbReference type="ChEBI" id="CHEBI:70757"/>
        <dbReference type="EC" id="1.3.1.98"/>
    </reaction>
</comment>
<sequence>MSQTLFESLKLALDGNLLCGEPMARHTTWRVGGPADLFLAPAGRPQLLEALRLLAAAGVPWQVVGAGSNLLVRDGGIRGAVIHLGRFRELSFGQAGEVVAGGGLPLMTLIRQSAERGLAGLEGLAGIPGTVGGGVAMNAGAGGQQLSDVVREVVLAGPRGEETWEAGKLQFGYRHSVVPSDRVVVEARMQFRPAAPAALAEEIRSRLAHRGQAHRVGGPNAGSVFKNPPGHQAWKLIDQAGLRGAREGGAQVAERHTNFIVNTGGATAGDIVRLMARIQTEVKSQTGIELEPEVKILGE</sequence>
<dbReference type="Gene3D" id="3.90.78.10">
    <property type="entry name" value="UDP-N-acetylenolpyruvoylglucosamine reductase, C-terminal domain"/>
    <property type="match status" value="1"/>
</dbReference>
<keyword evidence="12 19" id="KW-0133">Cell shape</keyword>
<accession>A0ABM8HTK3</accession>
<evidence type="ECO:0000259" key="20">
    <source>
        <dbReference type="PROSITE" id="PS51387"/>
    </source>
</evidence>
<evidence type="ECO:0000256" key="1">
    <source>
        <dbReference type="ARBA" id="ARBA00001974"/>
    </source>
</evidence>
<dbReference type="EMBL" id="AP024355">
    <property type="protein sequence ID" value="BCR03964.1"/>
    <property type="molecule type" value="Genomic_DNA"/>
</dbReference>
<feature type="domain" description="FAD-binding PCMH-type" evidence="20">
    <location>
        <begin position="30"/>
        <end position="194"/>
    </location>
</feature>
<evidence type="ECO:0000256" key="15">
    <source>
        <dbReference type="ARBA" id="ARBA00023306"/>
    </source>
</evidence>
<keyword evidence="7 19" id="KW-0963">Cytoplasm</keyword>
<dbReference type="PROSITE" id="PS51387">
    <property type="entry name" value="FAD_PCMH"/>
    <property type="match status" value="1"/>
</dbReference>
<dbReference type="PANTHER" id="PTHR21071:SF4">
    <property type="entry name" value="UDP-N-ACETYLENOLPYRUVOYLGLUCOSAMINE REDUCTASE"/>
    <property type="match status" value="1"/>
</dbReference>
<keyword evidence="10 19" id="KW-0274">FAD</keyword>
<evidence type="ECO:0000256" key="7">
    <source>
        <dbReference type="ARBA" id="ARBA00022490"/>
    </source>
</evidence>
<reference evidence="21 22" key="2">
    <citation type="journal article" date="2021" name="Int. J. Syst. Evol. Microbiol.">
        <title>Isolation and Polyphasic Characterization of Desulfuromonas versatilis sp. Nov., an Electrogenic Bacteria Capable of Versatile Metabolism Isolated from a Graphene Oxide-Reducing Enrichment Culture.</title>
        <authorList>
            <person name="Xie L."/>
            <person name="Yoshida N."/>
            <person name="Ishii S."/>
            <person name="Meng L."/>
        </authorList>
    </citation>
    <scope>NUCLEOTIDE SEQUENCE [LARGE SCALE GENOMIC DNA]</scope>
    <source>
        <strain evidence="21 22">NIT-T3</strain>
    </source>
</reference>
<dbReference type="SUPFAM" id="SSF56194">
    <property type="entry name" value="Uridine diphospho-N-Acetylenolpyruvylglucosamine reductase, MurB, C-terminal domain"/>
    <property type="match status" value="1"/>
</dbReference>
<keyword evidence="9 19" id="KW-0285">Flavoprotein</keyword>
<evidence type="ECO:0000256" key="4">
    <source>
        <dbReference type="ARBA" id="ARBA00004752"/>
    </source>
</evidence>
<evidence type="ECO:0000313" key="21">
    <source>
        <dbReference type="EMBL" id="BCR03964.1"/>
    </source>
</evidence>
<dbReference type="RefSeq" id="WP_221251397.1">
    <property type="nucleotide sequence ID" value="NZ_AP024355.1"/>
</dbReference>
<feature type="active site" description="Proton donor" evidence="19">
    <location>
        <position position="223"/>
    </location>
</feature>
<evidence type="ECO:0000256" key="18">
    <source>
        <dbReference type="ARBA" id="ARBA00048914"/>
    </source>
</evidence>
<evidence type="ECO:0000256" key="5">
    <source>
        <dbReference type="ARBA" id="ARBA00012518"/>
    </source>
</evidence>
<evidence type="ECO:0000256" key="13">
    <source>
        <dbReference type="ARBA" id="ARBA00022984"/>
    </source>
</evidence>
<evidence type="ECO:0000256" key="11">
    <source>
        <dbReference type="ARBA" id="ARBA00022857"/>
    </source>
</evidence>
<evidence type="ECO:0000256" key="16">
    <source>
        <dbReference type="ARBA" id="ARBA00023316"/>
    </source>
</evidence>
<dbReference type="NCBIfam" id="TIGR00179">
    <property type="entry name" value="murB"/>
    <property type="match status" value="1"/>
</dbReference>
<evidence type="ECO:0000256" key="12">
    <source>
        <dbReference type="ARBA" id="ARBA00022960"/>
    </source>
</evidence>
<keyword evidence="8 19" id="KW-0132">Cell division</keyword>
<evidence type="ECO:0000256" key="19">
    <source>
        <dbReference type="HAMAP-Rule" id="MF_00037"/>
    </source>
</evidence>
<keyword evidence="11 19" id="KW-0521">NADP</keyword>
<dbReference type="Gene3D" id="3.30.465.10">
    <property type="match status" value="1"/>
</dbReference>
<evidence type="ECO:0000256" key="8">
    <source>
        <dbReference type="ARBA" id="ARBA00022618"/>
    </source>
</evidence>
<keyword evidence="22" id="KW-1185">Reference proteome</keyword>
<proteinExistence type="inferred from homology"/>
<evidence type="ECO:0000256" key="2">
    <source>
        <dbReference type="ARBA" id="ARBA00003921"/>
    </source>
</evidence>
<dbReference type="NCBIfam" id="NF010480">
    <property type="entry name" value="PRK13905.1"/>
    <property type="match status" value="1"/>
</dbReference>
<dbReference type="InterPro" id="IPR016167">
    <property type="entry name" value="FAD-bd_PCMH_sub1"/>
</dbReference>
<gene>
    <name evidence="19 21" type="primary">murB</name>
    <name evidence="21" type="ORF">DESUT3_10330</name>
</gene>
<comment type="function">
    <text evidence="2 19">Cell wall formation.</text>
</comment>
<dbReference type="InterPro" id="IPR036635">
    <property type="entry name" value="MurB_C_sf"/>
</dbReference>
<dbReference type="PANTHER" id="PTHR21071">
    <property type="entry name" value="UDP-N-ACETYLENOLPYRUVOYLGLUCOSAMINE REDUCTASE"/>
    <property type="match status" value="1"/>
</dbReference>
<dbReference type="SUPFAM" id="SSF56176">
    <property type="entry name" value="FAD-binding/transporter-associated domain-like"/>
    <property type="match status" value="1"/>
</dbReference>
<reference evidence="21 22" key="1">
    <citation type="journal article" date="2016" name="C (Basel)">
        <title>Selective Growth of and Electricity Production by Marine Exoelectrogenic Bacteria in Self-Aggregated Hydrogel of Microbially Reduced Graphene Oxide.</title>
        <authorList>
            <person name="Yoshida N."/>
            <person name="Goto Y."/>
            <person name="Miyata Y."/>
        </authorList>
    </citation>
    <scope>NUCLEOTIDE SEQUENCE [LARGE SCALE GENOMIC DNA]</scope>
    <source>
        <strain evidence="21 22">NIT-T3</strain>
    </source>
</reference>
<dbReference type="EC" id="1.3.1.98" evidence="5 19"/>
<evidence type="ECO:0000256" key="14">
    <source>
        <dbReference type="ARBA" id="ARBA00023002"/>
    </source>
</evidence>
<comment type="subcellular location">
    <subcellularLocation>
        <location evidence="3 19">Cytoplasm</location>
    </subcellularLocation>
</comment>
<evidence type="ECO:0000256" key="17">
    <source>
        <dbReference type="ARBA" id="ARBA00031026"/>
    </source>
</evidence>
<feature type="active site" evidence="19">
    <location>
        <position position="174"/>
    </location>
</feature>
<dbReference type="InterPro" id="IPR006094">
    <property type="entry name" value="Oxid_FAD_bind_N"/>
</dbReference>
<dbReference type="Pfam" id="PF02873">
    <property type="entry name" value="MurB_C"/>
    <property type="match status" value="1"/>
</dbReference>